<dbReference type="EnsemblBacteria" id="CAK08309">
    <property type="protein sequence ID" value="CAK08309"/>
    <property type="gene ID" value="RL2819"/>
</dbReference>
<evidence type="ECO:0000313" key="2">
    <source>
        <dbReference type="Proteomes" id="UP000006575"/>
    </source>
</evidence>
<dbReference type="KEGG" id="rle:RL2819"/>
<keyword evidence="2" id="KW-1185">Reference proteome</keyword>
<reference evidence="1 2" key="1">
    <citation type="journal article" date="2006" name="Genome Biol.">
        <title>The genome of Rhizobium leguminosarum has recognizable core and accessory components.</title>
        <authorList>
            <person name="Young J.W."/>
            <person name="Crossman L.C."/>
            <person name="Johnston A.W.B."/>
            <person name="Thomson N.R."/>
            <person name="Ghazoui Z.F."/>
            <person name="Hull K.H."/>
            <person name="Wexler M."/>
            <person name="Curson A.R.J."/>
            <person name="Todd J.D."/>
            <person name="Poole P.S."/>
            <person name="Mauchline T.H."/>
            <person name="East A.K."/>
            <person name="Quail M.A."/>
            <person name="Churcher C."/>
            <person name="Arrowsmith C."/>
            <person name="Cherevach A."/>
            <person name="Chillingworth T."/>
            <person name="Clarke K."/>
            <person name="Cronin A."/>
            <person name="Davis P."/>
            <person name="Fraser A."/>
            <person name="Hance Z."/>
            <person name="Hauser H."/>
            <person name="Jagels K."/>
            <person name="Moule S."/>
            <person name="Mungall K."/>
            <person name="Norbertczak H."/>
            <person name="Rabbinowitsch E."/>
            <person name="Sanders M."/>
            <person name="Simmonds M."/>
            <person name="Whitehead S."/>
            <person name="Parkhill J."/>
        </authorList>
    </citation>
    <scope>NUCLEOTIDE SEQUENCE [LARGE SCALE GENOMIC DNA]</scope>
    <source>
        <strain evidence="2">DSM 114642 / LMG 32736 / 3841</strain>
    </source>
</reference>
<gene>
    <name evidence="1" type="ordered locus">RL2819</name>
</gene>
<dbReference type="AlphaFoldDB" id="Q1MFG5"/>
<protein>
    <submittedName>
        <fullName evidence="1">Uncharacterized protein</fullName>
    </submittedName>
</protein>
<organism evidence="1 2">
    <name type="scientific">Rhizobium johnstonii (strain DSM 114642 / LMG 32736 / 3841)</name>
    <name type="common">Rhizobium leguminosarum bv. viciae</name>
    <dbReference type="NCBI Taxonomy" id="216596"/>
    <lineage>
        <taxon>Bacteria</taxon>
        <taxon>Pseudomonadati</taxon>
        <taxon>Pseudomonadota</taxon>
        <taxon>Alphaproteobacteria</taxon>
        <taxon>Hyphomicrobiales</taxon>
        <taxon>Rhizobiaceae</taxon>
        <taxon>Rhizobium/Agrobacterium group</taxon>
        <taxon>Rhizobium</taxon>
        <taxon>Rhizobium johnstonii</taxon>
    </lineage>
</organism>
<proteinExistence type="predicted"/>
<dbReference type="Proteomes" id="UP000006575">
    <property type="component" value="Chromosome"/>
</dbReference>
<dbReference type="EMBL" id="AM236080">
    <property type="protein sequence ID" value="CAK08309.1"/>
    <property type="molecule type" value="Genomic_DNA"/>
</dbReference>
<accession>Q1MFG5</accession>
<evidence type="ECO:0000313" key="1">
    <source>
        <dbReference type="EMBL" id="CAK08309.1"/>
    </source>
</evidence>
<name>Q1MFG5_RHIJ3</name>
<sequence length="173" mass="19396">MRAQLICASSKRGYDEDDFGGCGRKFIAAVFSCCRSGSNAGRQYQHRQADDDCFRERLRQVSLEGFDRAQWLRHADGFMERQVAVARSPLQEIRQCADAVRCVLQRRLCRSRHLRPEAPGPAGLAWLCSPASGQCRPVLLAGAAGRPCQYPRGHYALTEQVIRRANPTGYTPR</sequence>
<dbReference type="HOGENOM" id="CLU_1546382_0_0_5"/>